<feature type="domain" description="EndoU" evidence="21">
    <location>
        <begin position="171"/>
        <end position="440"/>
    </location>
</feature>
<protein>
    <recommendedName>
        <fullName evidence="5 18">Uridylate-specific endoribonuclease</fullName>
        <ecNumber evidence="18">4.6.1.-</ecNumber>
    </recommendedName>
</protein>
<dbReference type="PROSITE" id="PS51959">
    <property type="entry name" value="ENDOU"/>
    <property type="match status" value="1"/>
</dbReference>
<dbReference type="GO" id="GO:0004521">
    <property type="term" value="F:RNA endonuclease activity"/>
    <property type="evidence" value="ECO:0000318"/>
    <property type="project" value="GO_Central"/>
</dbReference>
<feature type="compositionally biased region" description="Basic and acidic residues" evidence="19">
    <location>
        <begin position="108"/>
        <end position="126"/>
    </location>
</feature>
<evidence type="ECO:0000256" key="7">
    <source>
        <dbReference type="ARBA" id="ARBA00022722"/>
    </source>
</evidence>
<dbReference type="PROSITE" id="PS00524">
    <property type="entry name" value="SMB_1"/>
    <property type="match status" value="2"/>
</dbReference>
<dbReference type="AlphaFoldDB" id="A0A9J7MQZ6"/>
<reference evidence="23" key="2">
    <citation type="submission" date="2025-08" db="UniProtKB">
        <authorList>
            <consortium name="RefSeq"/>
        </authorList>
    </citation>
    <scope>IDENTIFICATION</scope>
    <source>
        <strain evidence="23">S238N-H82</strain>
        <tissue evidence="23">Testes</tissue>
    </source>
</reference>
<feature type="domain" description="SMB" evidence="20">
    <location>
        <begin position="17"/>
        <end position="62"/>
    </location>
</feature>
<proteinExistence type="inferred from homology"/>
<evidence type="ECO:0000256" key="18">
    <source>
        <dbReference type="RuleBase" id="RU367085"/>
    </source>
</evidence>
<dbReference type="GO" id="GO:0005576">
    <property type="term" value="C:extracellular region"/>
    <property type="evidence" value="ECO:0007669"/>
    <property type="project" value="UniProtKB-SubCell"/>
</dbReference>
<gene>
    <name evidence="23" type="primary">LOC118415342</name>
</gene>
<dbReference type="OMA" id="SNPCHCN"/>
<dbReference type="InterPro" id="IPR036024">
    <property type="entry name" value="Somatomedin_B-like_dom_sf"/>
</dbReference>
<sequence length="440" mass="48458">MSRIQALLAILLIARHVEGSCRGRCGEDYDRSNPCHCNSRCQEFNNCCSDYKGICLNWGSSCANGRCWERMDPAYSCQCNSECARFGDCCADYGAECLGEKGSKVDPVPLEKDGAGHEPEPPKSEGDACVVEPGGDACVGEKKSRWTRDAENVVEPVSPGTGATSTGSSVSGKELSCLAQLLWDGDVNRASSSQYTLNLQGKIARHELDHHEDQASANLFTYMDEATLFAKDTYSAYVALIDNYVARTGTHEEVTSQETAEINAFLDVIQGTDVIIKLHEFLANKGLTSSDMATFMADLKEMWFGLYSRSGGRALDSSGFEHVFLGEFKRGKVSGFHNWITAYLLEKDGLADYYGYIWDKEPGILAAQLRWGSLYKDLGSMFYGTSPEFDLAMYTMCYVTNPDRLCRFDMADASVAIQTWSWGKSSYGDGKKYLASAYPA</sequence>
<evidence type="ECO:0000256" key="12">
    <source>
        <dbReference type="ARBA" id="ARBA00022801"/>
    </source>
</evidence>
<dbReference type="GO" id="GO:0006955">
    <property type="term" value="P:immune response"/>
    <property type="evidence" value="ECO:0007669"/>
    <property type="project" value="InterPro"/>
</dbReference>
<dbReference type="InterPro" id="IPR001212">
    <property type="entry name" value="Somatomedin_B_dom"/>
</dbReference>
<keyword evidence="8 18" id="KW-0479">Metal-binding</keyword>
<dbReference type="GO" id="GO:0016829">
    <property type="term" value="F:lyase activity"/>
    <property type="evidence" value="ECO:0007669"/>
    <property type="project" value="UniProtKB-KW"/>
</dbReference>
<evidence type="ECO:0000256" key="16">
    <source>
        <dbReference type="ARBA" id="ARBA00023239"/>
    </source>
</evidence>
<feature type="chain" id="PRO_5039962814" description="Uridylate-specific endoribonuclease" evidence="18">
    <location>
        <begin position="20"/>
        <end position="440"/>
    </location>
</feature>
<dbReference type="Proteomes" id="UP000001554">
    <property type="component" value="Chromosome 5"/>
</dbReference>
<dbReference type="RefSeq" id="XP_035675754.1">
    <property type="nucleotide sequence ID" value="XM_035819861.1"/>
</dbReference>
<feature type="domain" description="SMB" evidence="20">
    <location>
        <begin position="65"/>
        <end position="102"/>
    </location>
</feature>
<evidence type="ECO:0000256" key="4">
    <source>
        <dbReference type="ARBA" id="ARBA00011245"/>
    </source>
</evidence>
<comment type="similarity">
    <text evidence="3 18">Belongs to the ENDOU family.</text>
</comment>
<evidence type="ECO:0000256" key="19">
    <source>
        <dbReference type="SAM" id="MobiDB-lite"/>
    </source>
</evidence>
<dbReference type="GO" id="GO:0030247">
    <property type="term" value="F:polysaccharide binding"/>
    <property type="evidence" value="ECO:0007669"/>
    <property type="project" value="InterPro"/>
</dbReference>
<comment type="catalytic activity">
    <reaction evidence="17">
        <text>ribonucleotidyl-uridine-RNA = a 5'-end dephospho-uridine-RNA + a 3'-end 2',3'-cyclophospho-ribonucleotide-RNA</text>
        <dbReference type="Rhea" id="RHEA:67792"/>
        <dbReference type="Rhea" id="RHEA-COMP:10464"/>
        <dbReference type="Rhea" id="RHEA-COMP:17354"/>
        <dbReference type="Rhea" id="RHEA-COMP:17356"/>
        <dbReference type="ChEBI" id="CHEBI:83064"/>
        <dbReference type="ChEBI" id="CHEBI:173117"/>
        <dbReference type="ChEBI" id="CHEBI:173224"/>
    </reaction>
    <physiologicalReaction direction="left-to-right" evidence="17">
        <dbReference type="Rhea" id="RHEA:67793"/>
    </physiologicalReaction>
</comment>
<keyword evidence="11 18" id="KW-0255">Endonuclease</keyword>
<dbReference type="CDD" id="cd21159">
    <property type="entry name" value="XendoU"/>
    <property type="match status" value="1"/>
</dbReference>
<keyword evidence="22" id="KW-1185">Reference proteome</keyword>
<organism evidence="22 23">
    <name type="scientific">Branchiostoma floridae</name>
    <name type="common">Florida lancelet</name>
    <name type="synonym">Amphioxus</name>
    <dbReference type="NCBI Taxonomy" id="7739"/>
    <lineage>
        <taxon>Eukaryota</taxon>
        <taxon>Metazoa</taxon>
        <taxon>Chordata</taxon>
        <taxon>Cephalochordata</taxon>
        <taxon>Leptocardii</taxon>
        <taxon>Amphioxiformes</taxon>
        <taxon>Branchiostomatidae</taxon>
        <taxon>Branchiostoma</taxon>
    </lineage>
</organism>
<dbReference type="GO" id="GO:0005044">
    <property type="term" value="F:scavenger receptor activity"/>
    <property type="evidence" value="ECO:0007669"/>
    <property type="project" value="InterPro"/>
</dbReference>
<dbReference type="Pfam" id="PF09412">
    <property type="entry name" value="XendoU"/>
    <property type="match status" value="1"/>
</dbReference>
<name>A0A9J7MQZ6_BRAFL</name>
<evidence type="ECO:0000256" key="6">
    <source>
        <dbReference type="ARBA" id="ARBA00022525"/>
    </source>
</evidence>
<reference evidence="22" key="1">
    <citation type="journal article" date="2020" name="Nat. Ecol. Evol.">
        <title>Deeply conserved synteny resolves early events in vertebrate evolution.</title>
        <authorList>
            <person name="Simakov O."/>
            <person name="Marletaz F."/>
            <person name="Yue J.X."/>
            <person name="O'Connell B."/>
            <person name="Jenkins J."/>
            <person name="Brandt A."/>
            <person name="Calef R."/>
            <person name="Tung C.H."/>
            <person name="Huang T.K."/>
            <person name="Schmutz J."/>
            <person name="Satoh N."/>
            <person name="Yu J.K."/>
            <person name="Putnam N.H."/>
            <person name="Green R.E."/>
            <person name="Rokhsar D.S."/>
        </authorList>
    </citation>
    <scope>NUCLEOTIDE SEQUENCE [LARGE SCALE GENOMIC DNA]</scope>
    <source>
        <strain evidence="22">S238N-H82</strain>
    </source>
</reference>
<dbReference type="KEGG" id="bfo:118415342"/>
<dbReference type="GeneID" id="118415342"/>
<dbReference type="SMART" id="SM00201">
    <property type="entry name" value="SO"/>
    <property type="match status" value="2"/>
</dbReference>
<evidence type="ECO:0000313" key="23">
    <source>
        <dbReference type="RefSeq" id="XP_035675754.1"/>
    </source>
</evidence>
<evidence type="ECO:0000256" key="15">
    <source>
        <dbReference type="ARBA" id="ARBA00023211"/>
    </source>
</evidence>
<comment type="cofactor">
    <cofactor evidence="1 18">
        <name>Mn(2+)</name>
        <dbReference type="ChEBI" id="CHEBI:29035"/>
    </cofactor>
</comment>
<keyword evidence="13 18" id="KW-0694">RNA-binding</keyword>
<evidence type="ECO:0000256" key="13">
    <source>
        <dbReference type="ARBA" id="ARBA00022884"/>
    </source>
</evidence>
<dbReference type="OrthoDB" id="430326at2759"/>
<dbReference type="SUPFAM" id="SSF90188">
    <property type="entry name" value="Somatomedin B domain"/>
    <property type="match status" value="2"/>
</dbReference>
<comment type="subcellular location">
    <subcellularLocation>
        <location evidence="2">Secreted</location>
    </subcellularLocation>
</comment>
<evidence type="ECO:0000256" key="11">
    <source>
        <dbReference type="ARBA" id="ARBA00022759"/>
    </source>
</evidence>
<accession>A0A9J7MQZ6</accession>
<dbReference type="PANTHER" id="PTHR12439">
    <property type="entry name" value="PLACENTAL PROTEIN 11-RELATED"/>
    <property type="match status" value="1"/>
</dbReference>
<evidence type="ECO:0000256" key="8">
    <source>
        <dbReference type="ARBA" id="ARBA00022723"/>
    </source>
</evidence>
<dbReference type="InterPro" id="IPR039787">
    <property type="entry name" value="ENDOU"/>
</dbReference>
<evidence type="ECO:0000256" key="10">
    <source>
        <dbReference type="ARBA" id="ARBA00022737"/>
    </source>
</evidence>
<dbReference type="GO" id="GO:0003723">
    <property type="term" value="F:RNA binding"/>
    <property type="evidence" value="ECO:0007669"/>
    <property type="project" value="UniProtKB-UniRule"/>
</dbReference>
<comment type="subunit">
    <text evidence="4 18">Monomer.</text>
</comment>
<feature type="region of interest" description="Disordered" evidence="19">
    <location>
        <begin position="108"/>
        <end position="129"/>
    </location>
</feature>
<dbReference type="Pfam" id="PF01033">
    <property type="entry name" value="Somatomedin_B"/>
    <property type="match status" value="2"/>
</dbReference>
<keyword evidence="14" id="KW-1015">Disulfide bond</keyword>
<keyword evidence="6" id="KW-0964">Secreted</keyword>
<dbReference type="GO" id="GO:0016787">
    <property type="term" value="F:hydrolase activity"/>
    <property type="evidence" value="ECO:0007669"/>
    <property type="project" value="UniProtKB-KW"/>
</dbReference>
<feature type="signal peptide" evidence="18">
    <location>
        <begin position="1"/>
        <end position="19"/>
    </location>
</feature>
<evidence type="ECO:0000256" key="2">
    <source>
        <dbReference type="ARBA" id="ARBA00004613"/>
    </source>
</evidence>
<keyword evidence="15 18" id="KW-0464">Manganese</keyword>
<dbReference type="GO" id="GO:0046872">
    <property type="term" value="F:metal ion binding"/>
    <property type="evidence" value="ECO:0007669"/>
    <property type="project" value="UniProtKB-UniRule"/>
</dbReference>
<keyword evidence="12 18" id="KW-0378">Hydrolase</keyword>
<dbReference type="Gene3D" id="4.10.410.20">
    <property type="match status" value="2"/>
</dbReference>
<evidence type="ECO:0000256" key="5">
    <source>
        <dbReference type="ARBA" id="ARBA00021813"/>
    </source>
</evidence>
<keyword evidence="7 18" id="KW-0540">Nuclease</keyword>
<dbReference type="EC" id="4.6.1.-" evidence="18"/>
<keyword evidence="10" id="KW-0677">Repeat</keyword>
<evidence type="ECO:0000256" key="17">
    <source>
        <dbReference type="ARBA" id="ARBA00048688"/>
    </source>
</evidence>
<evidence type="ECO:0000256" key="14">
    <source>
        <dbReference type="ARBA" id="ARBA00023157"/>
    </source>
</evidence>
<dbReference type="SUPFAM" id="SSF142877">
    <property type="entry name" value="EndoU-like"/>
    <property type="match status" value="1"/>
</dbReference>
<dbReference type="InterPro" id="IPR020436">
    <property type="entry name" value="SMB_chordata"/>
</dbReference>
<evidence type="ECO:0000313" key="22">
    <source>
        <dbReference type="Proteomes" id="UP000001554"/>
    </source>
</evidence>
<dbReference type="InterPro" id="IPR037227">
    <property type="entry name" value="EndoU-like"/>
</dbReference>
<evidence type="ECO:0000259" key="20">
    <source>
        <dbReference type="PROSITE" id="PS50958"/>
    </source>
</evidence>
<evidence type="ECO:0000256" key="9">
    <source>
        <dbReference type="ARBA" id="ARBA00022729"/>
    </source>
</evidence>
<evidence type="ECO:0000256" key="1">
    <source>
        <dbReference type="ARBA" id="ARBA00001936"/>
    </source>
</evidence>
<dbReference type="PRINTS" id="PR00022">
    <property type="entry name" value="SOMATOMEDINB"/>
</dbReference>
<dbReference type="PROSITE" id="PS50958">
    <property type="entry name" value="SMB_2"/>
    <property type="match status" value="2"/>
</dbReference>
<evidence type="ECO:0000259" key="21">
    <source>
        <dbReference type="PROSITE" id="PS51959"/>
    </source>
</evidence>
<dbReference type="FunFam" id="4.10.410.20:FF:000005">
    <property type="entry name" value="Endonuclease, poly(U) specific"/>
    <property type="match status" value="1"/>
</dbReference>
<keyword evidence="16" id="KW-0456">Lyase</keyword>
<keyword evidence="9 18" id="KW-0732">Signal</keyword>
<evidence type="ECO:0000256" key="3">
    <source>
        <dbReference type="ARBA" id="ARBA00010168"/>
    </source>
</evidence>
<dbReference type="PANTHER" id="PTHR12439:SF42">
    <property type="entry name" value="ENDORIBONUCLEASE-RELATED"/>
    <property type="match status" value="1"/>
</dbReference>
<dbReference type="InterPro" id="IPR018998">
    <property type="entry name" value="EndoU_C"/>
</dbReference>